<evidence type="ECO:0000313" key="3">
    <source>
        <dbReference type="Proteomes" id="UP001139006"/>
    </source>
</evidence>
<dbReference type="Gene3D" id="3.30.420.140">
    <property type="entry name" value="YqgF/RNase H-like domain"/>
    <property type="match status" value="1"/>
</dbReference>
<dbReference type="InterPro" id="IPR037027">
    <property type="entry name" value="YqgF/RNaseH-like_dom_sf"/>
</dbReference>
<dbReference type="InterPro" id="IPR055179">
    <property type="entry name" value="Tex-like_central_region"/>
</dbReference>
<feature type="domain" description="S1 motif" evidence="1">
    <location>
        <begin position="653"/>
        <end position="722"/>
    </location>
</feature>
<dbReference type="PROSITE" id="PS50126">
    <property type="entry name" value="S1"/>
    <property type="match status" value="1"/>
</dbReference>
<sequence length="729" mass="81902">MEKEIFNQTVKALNYRPKQIEATLDMLADGSTIPFIARYRKEKTGSLDEVQLREIQATYLQIEKLTKRKKDVITKIEEQGKITDSLRAKILQSQTLQDVEDLYLPYKQKRRTKAQIARENGLEPLAKAITAFADDKKLSQICDEVLSDKVPTIDEALAGASEILAEAFSENARLRSWVRRKAEQIGLVVAELKDETKDENHVYQDYYEFSESVKKIAAHRILALDRGEKNGVLRVKITIDEAYALQYFHSLFVANQPTSYQTTQLVEKAYTEAYKRFIKPAIEREIRKNLTEKAATQAISVFGENLYHLLMQAPLKGKVVLGLDPAYRTGCKLAVVDKTGKFLDKSVIYPHEKHKGAKVDPKLRAQAVATLKALIKKYNVEMIAIGNGTASRESEQFVADVLKDVEQKVFYIIVNEAGASVYSASTVARKEFPDFNVEERSAVSIARRLQDPLAELIKIDPKAIGVGQYQHDLPEKQLDEKLSTVIETSVNQVGVNLNTASPELLEHISGLNKTIAQNIVLYRNENGQFMKREQLKKVARLGPKAYEQAAGFLRIVGGENILDNTDIHPESYQVTQKLFDMVDLKRADIGTKQVKTKLAAKNLSEFANQLGIGFETIQDIVASLEKPGRDLRDEMPSPLLRTDVLKIEDLKNGMQLQGTVRNVVDFGAFVDIGVKQDGLVHISRLSTKFISSPSEVVAVGDIVTVWIESVDLKRNRIQLTMLEPKKSGN</sequence>
<evidence type="ECO:0000259" key="1">
    <source>
        <dbReference type="PROSITE" id="PS50126"/>
    </source>
</evidence>
<dbReference type="GO" id="GO:0006139">
    <property type="term" value="P:nucleobase-containing compound metabolic process"/>
    <property type="evidence" value="ECO:0007669"/>
    <property type="project" value="InterPro"/>
</dbReference>
<evidence type="ECO:0000313" key="2">
    <source>
        <dbReference type="EMBL" id="MCP0887508.1"/>
    </source>
</evidence>
<dbReference type="InterPro" id="IPR006641">
    <property type="entry name" value="YqgF/RNaseH-like_dom"/>
</dbReference>
<keyword evidence="3" id="KW-1185">Reference proteome</keyword>
<dbReference type="SUPFAM" id="SSF50249">
    <property type="entry name" value="Nucleic acid-binding proteins"/>
    <property type="match status" value="1"/>
</dbReference>
<proteinExistence type="predicted"/>
<dbReference type="GO" id="GO:0006412">
    <property type="term" value="P:translation"/>
    <property type="evidence" value="ECO:0007669"/>
    <property type="project" value="TreeGrafter"/>
</dbReference>
<dbReference type="GO" id="GO:0003735">
    <property type="term" value="F:structural constituent of ribosome"/>
    <property type="evidence" value="ECO:0007669"/>
    <property type="project" value="TreeGrafter"/>
</dbReference>
<dbReference type="InterPro" id="IPR023319">
    <property type="entry name" value="Tex-like_HTH_dom_sf"/>
</dbReference>
<reference evidence="2 3" key="1">
    <citation type="journal article" date="2023" name="Int. J. Syst. Evol. Microbiol.">
        <title>Ligilactobacillus ubinensis sp. nov., a novel species isolated from the wild ferment of a durian fruit (Durio zibethinus).</title>
        <authorList>
            <person name="Heng Y.C."/>
            <person name="Menon N."/>
            <person name="Chen B."/>
            <person name="Loo B.Z.L."/>
            <person name="Wong G.W.J."/>
            <person name="Lim A.C.H."/>
            <person name="Silvaraju S."/>
            <person name="Kittelmann S."/>
        </authorList>
    </citation>
    <scope>NUCLEOTIDE SEQUENCE [LARGE SCALE GENOMIC DNA]</scope>
    <source>
        <strain evidence="2 3">WILCCON 0076</strain>
    </source>
</reference>
<dbReference type="InterPro" id="IPR018974">
    <property type="entry name" value="Tex-like_N"/>
</dbReference>
<dbReference type="Pfam" id="PF09371">
    <property type="entry name" value="Tex_N"/>
    <property type="match status" value="1"/>
</dbReference>
<accession>A0A9X2FQG7</accession>
<dbReference type="SUPFAM" id="SSF47781">
    <property type="entry name" value="RuvA domain 2-like"/>
    <property type="match status" value="2"/>
</dbReference>
<dbReference type="FunFam" id="1.10.150.310:FF:000001">
    <property type="entry name" value="RNA-binding transcriptional accessory protein"/>
    <property type="match status" value="1"/>
</dbReference>
<dbReference type="Pfam" id="PF16921">
    <property type="entry name" value="Tex_YqgF"/>
    <property type="match status" value="1"/>
</dbReference>
<dbReference type="InterPro" id="IPR050437">
    <property type="entry name" value="Ribos_protein_bS1-like"/>
</dbReference>
<dbReference type="InterPro" id="IPR012340">
    <property type="entry name" value="NA-bd_OB-fold"/>
</dbReference>
<dbReference type="Gene3D" id="1.10.3500.10">
    <property type="entry name" value="Tex N-terminal region-like"/>
    <property type="match status" value="1"/>
</dbReference>
<dbReference type="AlphaFoldDB" id="A0A9X2FQG7"/>
<organism evidence="2 3">
    <name type="scientific">Ligilactobacillus ubinensis</name>
    <dbReference type="NCBI Taxonomy" id="2876789"/>
    <lineage>
        <taxon>Bacteria</taxon>
        <taxon>Bacillati</taxon>
        <taxon>Bacillota</taxon>
        <taxon>Bacilli</taxon>
        <taxon>Lactobacillales</taxon>
        <taxon>Lactobacillaceae</taxon>
        <taxon>Ligilactobacillus</taxon>
    </lineage>
</organism>
<dbReference type="Pfam" id="PF00575">
    <property type="entry name" value="S1"/>
    <property type="match status" value="1"/>
</dbReference>
<dbReference type="Proteomes" id="UP001139006">
    <property type="component" value="Unassembled WGS sequence"/>
</dbReference>
<dbReference type="SUPFAM" id="SSF53098">
    <property type="entry name" value="Ribonuclease H-like"/>
    <property type="match status" value="1"/>
</dbReference>
<dbReference type="Pfam" id="PF17674">
    <property type="entry name" value="HHH_9"/>
    <property type="match status" value="1"/>
</dbReference>
<dbReference type="Gene3D" id="1.10.10.650">
    <property type="entry name" value="RuvA domain 2-like"/>
    <property type="match status" value="1"/>
</dbReference>
<dbReference type="CDD" id="cd05685">
    <property type="entry name" value="S1_Tex"/>
    <property type="match status" value="1"/>
</dbReference>
<comment type="caution">
    <text evidence="2">The sequence shown here is derived from an EMBL/GenBank/DDBJ whole genome shotgun (WGS) entry which is preliminary data.</text>
</comment>
<dbReference type="InterPro" id="IPR012337">
    <property type="entry name" value="RNaseH-like_sf"/>
</dbReference>
<dbReference type="FunFam" id="1.10.10.650:FF:000001">
    <property type="entry name" value="S1 RNA-binding domain 1"/>
    <property type="match status" value="1"/>
</dbReference>
<protein>
    <submittedName>
        <fullName evidence="2">RNA-binding transcriptional accessory protein</fullName>
    </submittedName>
</protein>
<dbReference type="SMART" id="SM00732">
    <property type="entry name" value="YqgFc"/>
    <property type="match status" value="1"/>
</dbReference>
<dbReference type="FunFam" id="3.30.420.140:FF:000001">
    <property type="entry name" value="RNA-binding transcriptional accessory protein"/>
    <property type="match status" value="1"/>
</dbReference>
<dbReference type="InterPro" id="IPR023323">
    <property type="entry name" value="Tex-like_dom_sf"/>
</dbReference>
<dbReference type="Gene3D" id="2.40.50.140">
    <property type="entry name" value="Nucleic acid-binding proteins"/>
    <property type="match status" value="1"/>
</dbReference>
<gene>
    <name evidence="2" type="ORF">LB941_09200</name>
</gene>
<dbReference type="InterPro" id="IPR003029">
    <property type="entry name" value="S1_domain"/>
</dbReference>
<dbReference type="FunFam" id="2.40.50.140:FF:000051">
    <property type="entry name" value="RNA-binding transcriptional accessory protein"/>
    <property type="match status" value="1"/>
</dbReference>
<dbReference type="InterPro" id="IPR032639">
    <property type="entry name" value="Tex_YqgF"/>
</dbReference>
<dbReference type="PANTHER" id="PTHR10724">
    <property type="entry name" value="30S RIBOSOMAL PROTEIN S1"/>
    <property type="match status" value="1"/>
</dbReference>
<dbReference type="InterPro" id="IPR044146">
    <property type="entry name" value="S1_Tex"/>
</dbReference>
<dbReference type="EMBL" id="JAIULA010000019">
    <property type="protein sequence ID" value="MCP0887508.1"/>
    <property type="molecule type" value="Genomic_DNA"/>
</dbReference>
<dbReference type="InterPro" id="IPR010994">
    <property type="entry name" value="RuvA_2-like"/>
</dbReference>
<dbReference type="RefSeq" id="WP_253361441.1">
    <property type="nucleotide sequence ID" value="NZ_JAIULA010000019.1"/>
</dbReference>
<dbReference type="GO" id="GO:0005737">
    <property type="term" value="C:cytoplasm"/>
    <property type="evidence" value="ECO:0007669"/>
    <property type="project" value="UniProtKB-ARBA"/>
</dbReference>
<dbReference type="InterPro" id="IPR041692">
    <property type="entry name" value="HHH_9"/>
</dbReference>
<dbReference type="Gene3D" id="1.10.150.310">
    <property type="entry name" value="Tex RuvX-like domain-like"/>
    <property type="match status" value="1"/>
</dbReference>
<dbReference type="GO" id="GO:0003729">
    <property type="term" value="F:mRNA binding"/>
    <property type="evidence" value="ECO:0007669"/>
    <property type="project" value="UniProtKB-ARBA"/>
</dbReference>
<dbReference type="Pfam" id="PF12836">
    <property type="entry name" value="HHH_3"/>
    <property type="match status" value="1"/>
</dbReference>
<dbReference type="SUPFAM" id="SSF158832">
    <property type="entry name" value="Tex N-terminal region-like"/>
    <property type="match status" value="1"/>
</dbReference>
<name>A0A9X2FQG7_9LACO</name>
<dbReference type="SMART" id="SM00316">
    <property type="entry name" value="S1"/>
    <property type="match status" value="1"/>
</dbReference>
<dbReference type="PANTHER" id="PTHR10724:SF10">
    <property type="entry name" value="S1 RNA-BINDING DOMAIN-CONTAINING PROTEIN 1"/>
    <property type="match status" value="1"/>
</dbReference>
<dbReference type="Pfam" id="PF22706">
    <property type="entry name" value="Tex_central_region"/>
    <property type="match status" value="1"/>
</dbReference>